<sequence length="231" mass="26498">MAYQDNEQEQVTKTWAGEKAKLAQMPLDKKIGYVFTYYWMHMLIVLVIIGVIGWFVHHQMTYIDYKLYGVVINSSQVDENLEKTLPELLGMDKHEGFSMVAGLSGDVDANSTAYYNQIDIYTVSGQMDFAFTDEAGVQYLCDLGTPLDVTKQLPDNLLDLWANREATFSQRNENDDTYFDNFAAIDISGTKVQEYFGLDDNMCYLVIVDLSGNEEYMQNFYNLLYEIEIGE</sequence>
<keyword evidence="3" id="KW-1185">Reference proteome</keyword>
<dbReference type="Proteomes" id="UP000182321">
    <property type="component" value="Unassembled WGS sequence"/>
</dbReference>
<evidence type="ECO:0000313" key="3">
    <source>
        <dbReference type="Proteomes" id="UP000182321"/>
    </source>
</evidence>
<keyword evidence="1" id="KW-1133">Transmembrane helix</keyword>
<gene>
    <name evidence="2" type="ORF">SAMN02910377_01600</name>
</gene>
<reference evidence="3" key="1">
    <citation type="submission" date="2016-10" db="EMBL/GenBank/DDBJ databases">
        <authorList>
            <person name="Varghese N."/>
        </authorList>
    </citation>
    <scope>NUCLEOTIDE SEQUENCE [LARGE SCALE GENOMIC DNA]</scope>
    <source>
        <strain evidence="3">ACV-9</strain>
    </source>
</reference>
<accession>A0A1H7J8M2</accession>
<evidence type="ECO:0000313" key="2">
    <source>
        <dbReference type="EMBL" id="SEK70966.1"/>
    </source>
</evidence>
<name>A0A1H7J8M2_9FIRM</name>
<feature type="transmembrane region" description="Helical" evidence="1">
    <location>
        <begin position="35"/>
        <end position="56"/>
    </location>
</feature>
<dbReference type="RefSeq" id="WP_074790862.1">
    <property type="nucleotide sequence ID" value="NZ_FNZX01000009.1"/>
</dbReference>
<dbReference type="AlphaFoldDB" id="A0A1H7J8M2"/>
<keyword evidence="1" id="KW-0472">Membrane</keyword>
<organism evidence="2 3">
    <name type="scientific">Pseudobutyrivibrio ruminis</name>
    <dbReference type="NCBI Taxonomy" id="46206"/>
    <lineage>
        <taxon>Bacteria</taxon>
        <taxon>Bacillati</taxon>
        <taxon>Bacillota</taxon>
        <taxon>Clostridia</taxon>
        <taxon>Lachnospirales</taxon>
        <taxon>Lachnospiraceae</taxon>
        <taxon>Pseudobutyrivibrio</taxon>
    </lineage>
</organism>
<proteinExistence type="predicted"/>
<evidence type="ECO:0000256" key="1">
    <source>
        <dbReference type="SAM" id="Phobius"/>
    </source>
</evidence>
<keyword evidence="1" id="KW-0812">Transmembrane</keyword>
<dbReference type="EMBL" id="FNZX01000009">
    <property type="protein sequence ID" value="SEK70966.1"/>
    <property type="molecule type" value="Genomic_DNA"/>
</dbReference>
<protein>
    <submittedName>
        <fullName evidence="2">Uncharacterized protein</fullName>
    </submittedName>
</protein>